<dbReference type="OrthoDB" id="3564117at2759"/>
<dbReference type="AlphaFoldDB" id="S3DXT3"/>
<gene>
    <name evidence="1" type="ORF">GLAREA_08889</name>
</gene>
<dbReference type="eggNOG" id="ENOG502T6B9">
    <property type="taxonomic scope" value="Eukaryota"/>
</dbReference>
<dbReference type="GeneID" id="19467937"/>
<dbReference type="HOGENOM" id="CLU_664015_0_0_1"/>
<dbReference type="KEGG" id="glz:GLAREA_08889"/>
<name>S3DXT3_GLAL2</name>
<proteinExistence type="predicted"/>
<accession>S3DXT3</accession>
<evidence type="ECO:0000313" key="2">
    <source>
        <dbReference type="Proteomes" id="UP000016922"/>
    </source>
</evidence>
<reference evidence="1 2" key="1">
    <citation type="journal article" date="2013" name="BMC Genomics">
        <title>Genomics-driven discovery of the pneumocandin biosynthetic gene cluster in the fungus Glarea lozoyensis.</title>
        <authorList>
            <person name="Chen L."/>
            <person name="Yue Q."/>
            <person name="Zhang X."/>
            <person name="Xiang M."/>
            <person name="Wang C."/>
            <person name="Li S."/>
            <person name="Che Y."/>
            <person name="Ortiz-Lopez F.J."/>
            <person name="Bills G.F."/>
            <person name="Liu X."/>
            <person name="An Z."/>
        </authorList>
    </citation>
    <scope>NUCLEOTIDE SEQUENCE [LARGE SCALE GENOMIC DNA]</scope>
    <source>
        <strain evidence="2">ATCC 20868 / MF5171</strain>
    </source>
</reference>
<sequence>MASSNSTELQSTVPVPLTGPGIPEFIEQYSEEGRGMSSTSNAALTFDTPGPISSLFAVLIADVSIESLQLGINDVDAHGSELKSCLVPLPIETSSVAVLSWRWDGDHKGRGSRNILRAVIYAKQVGIRYLFIDVVSIDQSLEGDELIKQVMLFSTLYTTVPVLVAYQKEGTIFWETVRRPWILSEIFLIRSSPSMVTFVDHSTDYKDGWLAHIDIPLVFHTRHATAYFQFLMELLCRQCDMTAISDLKFLMPDYAKILAISFQKMSRDDYLLTAITLHQLFHKTRSRTVFHRRESRFPRFFHQYELDYDKETLFQLDDTEGYSRQIKLPLVLSLRGRKVIHVLVTNGFRDMDINTVEVYAHPDADLAILDALDIGAEGIAEYLAKEDTRVLARERVNTRHPTPSSKFVILRSSS</sequence>
<organism evidence="1 2">
    <name type="scientific">Glarea lozoyensis (strain ATCC 20868 / MF5171)</name>
    <dbReference type="NCBI Taxonomy" id="1116229"/>
    <lineage>
        <taxon>Eukaryota</taxon>
        <taxon>Fungi</taxon>
        <taxon>Dikarya</taxon>
        <taxon>Ascomycota</taxon>
        <taxon>Pezizomycotina</taxon>
        <taxon>Leotiomycetes</taxon>
        <taxon>Helotiales</taxon>
        <taxon>Helotiaceae</taxon>
        <taxon>Glarea</taxon>
    </lineage>
</organism>
<evidence type="ECO:0000313" key="1">
    <source>
        <dbReference type="EMBL" id="EPE36726.1"/>
    </source>
</evidence>
<dbReference type="Proteomes" id="UP000016922">
    <property type="component" value="Unassembled WGS sequence"/>
</dbReference>
<evidence type="ECO:0008006" key="3">
    <source>
        <dbReference type="Google" id="ProtNLM"/>
    </source>
</evidence>
<protein>
    <recommendedName>
        <fullName evidence="3">Heterokaryon incompatibility domain-containing protein</fullName>
    </recommendedName>
</protein>
<dbReference type="RefSeq" id="XP_008076041.1">
    <property type="nucleotide sequence ID" value="XM_008077850.1"/>
</dbReference>
<keyword evidence="2" id="KW-1185">Reference proteome</keyword>
<dbReference type="EMBL" id="KE145352">
    <property type="protein sequence ID" value="EPE36726.1"/>
    <property type="molecule type" value="Genomic_DNA"/>
</dbReference>